<dbReference type="InterPro" id="IPR036388">
    <property type="entry name" value="WH-like_DNA-bd_sf"/>
</dbReference>
<keyword evidence="2" id="KW-1185">Reference proteome</keyword>
<dbReference type="SUPFAM" id="SSF46785">
    <property type="entry name" value="Winged helix' DNA-binding domain"/>
    <property type="match status" value="1"/>
</dbReference>
<dbReference type="EMBL" id="JABCQG010000039">
    <property type="protein sequence ID" value="MBF0860392.1"/>
    <property type="molecule type" value="Genomic_DNA"/>
</dbReference>
<dbReference type="RefSeq" id="WP_194260887.1">
    <property type="nucleotide sequence ID" value="NZ_JABCQG010000039.1"/>
</dbReference>
<reference evidence="1 2" key="2">
    <citation type="submission" date="2020-11" db="EMBL/GenBank/DDBJ databases">
        <title>Description of novel Gluconobacter species.</title>
        <authorList>
            <person name="Cleenwerck I."/>
            <person name="Cnockaert M."/>
            <person name="Borremans W."/>
            <person name="Wieme A.D."/>
            <person name="De Vuyst L."/>
            <person name="Vandamme P."/>
        </authorList>
    </citation>
    <scope>NUCLEOTIDE SEQUENCE [LARGE SCALE GENOMIC DNA]</scope>
    <source>
        <strain evidence="1 2">LMG 31484</strain>
    </source>
</reference>
<evidence type="ECO:0000313" key="2">
    <source>
        <dbReference type="Proteomes" id="UP000623107"/>
    </source>
</evidence>
<name>A0ABR9Y921_9PROT</name>
<dbReference type="Proteomes" id="UP000623107">
    <property type="component" value="Unassembled WGS sequence"/>
</dbReference>
<proteinExistence type="predicted"/>
<dbReference type="InterPro" id="IPR036390">
    <property type="entry name" value="WH_DNA-bd_sf"/>
</dbReference>
<dbReference type="Gene3D" id="1.10.10.10">
    <property type="entry name" value="Winged helix-like DNA-binding domain superfamily/Winged helix DNA-binding domain"/>
    <property type="match status" value="1"/>
</dbReference>
<dbReference type="InterPro" id="IPR027417">
    <property type="entry name" value="P-loop_NTPase"/>
</dbReference>
<dbReference type="SUPFAM" id="SSF52540">
    <property type="entry name" value="P-loop containing nucleoside triphosphate hydrolases"/>
    <property type="match status" value="1"/>
</dbReference>
<evidence type="ECO:0000313" key="1">
    <source>
        <dbReference type="EMBL" id="MBF0860392.1"/>
    </source>
</evidence>
<organism evidence="1 2">
    <name type="scientific">Gluconobacter vitians</name>
    <dbReference type="NCBI Taxonomy" id="2728102"/>
    <lineage>
        <taxon>Bacteria</taxon>
        <taxon>Pseudomonadati</taxon>
        <taxon>Pseudomonadota</taxon>
        <taxon>Alphaproteobacteria</taxon>
        <taxon>Acetobacterales</taxon>
        <taxon>Acetobacteraceae</taxon>
        <taxon>Gluconobacter</taxon>
    </lineage>
</organism>
<comment type="caution">
    <text evidence="1">The sequence shown here is derived from an EMBL/GenBank/DDBJ whole genome shotgun (WGS) entry which is preliminary data.</text>
</comment>
<protein>
    <submittedName>
        <fullName evidence="1">MarR family transcriptional regulator</fullName>
    </submittedName>
</protein>
<accession>A0ABR9Y921</accession>
<gene>
    <name evidence="1" type="ORF">HKD24_14495</name>
</gene>
<reference evidence="2" key="1">
    <citation type="submission" date="2020-04" db="EMBL/GenBank/DDBJ databases">
        <title>Description of novel Gluconacetobacter.</title>
        <authorList>
            <person name="Sombolestani A."/>
        </authorList>
    </citation>
    <scope>NUCLEOTIDE SEQUENCE [LARGE SCALE GENOMIC DNA]</scope>
    <source>
        <strain evidence="2">LMG 31484</strain>
    </source>
</reference>
<sequence length="707" mass="80726">MYSKKDLQGFAKAAHSLKLYRRADLRDDVTDKSLIKKLYVDPLQNDAVLETMLRDSTTFLIGRKGTGKSTVFLRAQHELRATPNSASAYVDIKTVYEAADVDPTIPSQIAEAGLALSENDLKRVLLYRGFIRAVLSDVTKELQQAVNSSIFDKIIDRSGLKRSDISGAIQELLDGSFESQFTDVTAIRTAASKVDRETVRDRKATTELGLEIEASATGISGNGKVKHIKENNSSIKNTSSEEYSDLVLSTFNIIGVIEGLQKILLSIGVKRIFIFIDDFSELPEEAMRVFVDTILSPLNNWSNEFIKFKVAAYPGRVYFGKIDPTKVDEIYLDLYKLYGEKDVSTMEEKATDFTRRLIESRFQHFLSKSFEEFCDEDTNAIYRQLFYASMANPRILGHLLANLRDSVTAYQRPIGIRAVQDAVTKYYEEKIEPFFGIQKFSHESFAERASVFSLKELLESIVSRARDLREYKDSRVTRDLKGRTPSSHFYIVSSLESSLRTLELNFFLTLYYQMRDRDGNKVSVFALNYGLCHKYSIAFGRPSTQREHRLYFVERIFDDTSIVRKFLERNQEIKCDKCSETFGIDTLSSLAMYDMLCPKCKRGKCEVINLSKKYESVIRSVNPNLLLPATELGILETLYTEKREMVASEIAGELDCSYQLIGKRGRNLAEKGLVRREKNDVNRRIFSITEDAQEEYFDGNEERLLDV</sequence>